<dbReference type="EMBL" id="CP054705">
    <property type="protein sequence ID" value="QQK75096.1"/>
    <property type="molecule type" value="Genomic_DNA"/>
</dbReference>
<feature type="region of interest" description="Disordered" evidence="1">
    <location>
        <begin position="98"/>
        <end position="121"/>
    </location>
</feature>
<keyword evidence="4" id="KW-1185">Reference proteome</keyword>
<evidence type="ECO:0000256" key="1">
    <source>
        <dbReference type="SAM" id="MobiDB-lite"/>
    </source>
</evidence>
<protein>
    <submittedName>
        <fullName evidence="2">Uncharacterized protein</fullName>
    </submittedName>
</protein>
<dbReference type="KEGG" id="scia:HUG15_05745"/>
<dbReference type="Proteomes" id="UP000595823">
    <property type="component" value="Chromosome"/>
</dbReference>
<name>A0A7T6Z1Q9_9BACI</name>
<organism evidence="2 4">
    <name type="scientific">Salicibibacter cibarius</name>
    <dbReference type="NCBI Taxonomy" id="2743000"/>
    <lineage>
        <taxon>Bacteria</taxon>
        <taxon>Bacillati</taxon>
        <taxon>Bacillota</taxon>
        <taxon>Bacilli</taxon>
        <taxon>Bacillales</taxon>
        <taxon>Bacillaceae</taxon>
        <taxon>Salicibibacter</taxon>
    </lineage>
</organism>
<dbReference type="RefSeq" id="WP_200127690.1">
    <property type="nucleotide sequence ID" value="NZ_CP054705.1"/>
</dbReference>
<gene>
    <name evidence="2" type="ORF">HUG15_05410</name>
    <name evidence="3" type="ORF">HUG15_05745</name>
</gene>
<sequence length="121" mass="13561">MAKNTTKPVRVELDGEEKLLRFDFNAMADFEDVMGYGLFAAVQEGQIGFRTIRAFYWAGLKWKEKGLTIDRTGQILGKELNNGTDLQDLMSPIEKALTNSGIIPDQDEEEDVSEEDEGKNG</sequence>
<dbReference type="KEGG" id="scia:HUG15_05410"/>
<accession>A0A7T6Z1Q9</accession>
<evidence type="ECO:0000313" key="2">
    <source>
        <dbReference type="EMBL" id="QQK75096.1"/>
    </source>
</evidence>
<reference evidence="2 4" key="1">
    <citation type="submission" date="2020-06" db="EMBL/GenBank/DDBJ databases">
        <title>Genomic analysis of Salicibibacter sp. NKC5-3.</title>
        <authorList>
            <person name="Oh Y.J."/>
        </authorList>
    </citation>
    <scope>NUCLEOTIDE SEQUENCE [LARGE SCALE GENOMIC DNA]</scope>
    <source>
        <strain evidence="2 4">NKC5-3</strain>
    </source>
</reference>
<dbReference type="AlphaFoldDB" id="A0A7T6Z1Q9"/>
<feature type="compositionally biased region" description="Acidic residues" evidence="1">
    <location>
        <begin position="105"/>
        <end position="121"/>
    </location>
</feature>
<dbReference type="EMBL" id="CP054705">
    <property type="protein sequence ID" value="QQK75157.1"/>
    <property type="molecule type" value="Genomic_DNA"/>
</dbReference>
<proteinExistence type="predicted"/>
<evidence type="ECO:0000313" key="4">
    <source>
        <dbReference type="Proteomes" id="UP000595823"/>
    </source>
</evidence>
<evidence type="ECO:0000313" key="3">
    <source>
        <dbReference type="EMBL" id="QQK75157.1"/>
    </source>
</evidence>